<proteinExistence type="predicted"/>
<sequence length="164" mass="18233">MVAKVSTSDILRRSSTTSSSNPHCFLDRIIGGKATRGGSWRAETRGRSRLLLHKKLLRIRHRFRPLHGHPALRKGFALSLELFLFGRRCCGKSTPPPSSGSQVPLKVAPFSPLGSSESWICSAMICVQSFGNRYDKMEFVPGHLQRGQGFKVVAGYAILRLWLV</sequence>
<dbReference type="EMBL" id="JH793623">
    <property type="protein sequence ID" value="ELQ33686.1"/>
    <property type="molecule type" value="Genomic_DNA"/>
</dbReference>
<organism evidence="2">
    <name type="scientific">Pyricularia oryzae (strain Y34)</name>
    <name type="common">Rice blast fungus</name>
    <name type="synonym">Magnaporthe oryzae</name>
    <dbReference type="NCBI Taxonomy" id="1143189"/>
    <lineage>
        <taxon>Eukaryota</taxon>
        <taxon>Fungi</taxon>
        <taxon>Dikarya</taxon>
        <taxon>Ascomycota</taxon>
        <taxon>Pezizomycotina</taxon>
        <taxon>Sordariomycetes</taxon>
        <taxon>Sordariomycetidae</taxon>
        <taxon>Magnaporthales</taxon>
        <taxon>Pyriculariaceae</taxon>
        <taxon>Pyricularia</taxon>
    </lineage>
</organism>
<name>A0AA97NP44_PYRO3</name>
<evidence type="ECO:0000256" key="1">
    <source>
        <dbReference type="SAM" id="MobiDB-lite"/>
    </source>
</evidence>
<evidence type="ECO:0000313" key="2">
    <source>
        <dbReference type="EMBL" id="ELQ33686.1"/>
    </source>
</evidence>
<dbReference type="AlphaFoldDB" id="A0AA97NP44"/>
<gene>
    <name evidence="2" type="ORF">OOU_Y34scaffold00902g2</name>
</gene>
<dbReference type="Proteomes" id="UP000011086">
    <property type="component" value="Unassembled WGS sequence"/>
</dbReference>
<accession>A0AA97NP44</accession>
<feature type="region of interest" description="Disordered" evidence="1">
    <location>
        <begin position="1"/>
        <end position="20"/>
    </location>
</feature>
<protein>
    <submittedName>
        <fullName evidence="2">Uncharacterized protein</fullName>
    </submittedName>
</protein>
<reference evidence="2" key="1">
    <citation type="journal article" date="2012" name="PLoS Genet.">
        <title>Comparative analysis of the genomes of two field isolates of the rice blast fungus Magnaporthe oryzae.</title>
        <authorList>
            <person name="Xue M."/>
            <person name="Yang J."/>
            <person name="Li Z."/>
            <person name="Hu S."/>
            <person name="Yao N."/>
            <person name="Dean R.A."/>
            <person name="Zhao W."/>
            <person name="Shen M."/>
            <person name="Zhang H."/>
            <person name="Li C."/>
            <person name="Liu L."/>
            <person name="Cao L."/>
            <person name="Xu X."/>
            <person name="Xing Y."/>
            <person name="Hsiang T."/>
            <person name="Zhang Z."/>
            <person name="Xu J.R."/>
            <person name="Peng Y.L."/>
        </authorList>
    </citation>
    <scope>NUCLEOTIDE SEQUENCE</scope>
    <source>
        <strain evidence="2">Y34</strain>
    </source>
</reference>